<accession>A0A397H711</accession>
<name>A0A397H711_9GLOM</name>
<sequence>MKNKYSIKYVNKIAIEKGGICLSDKYINMGTSLKWKCAKFHEWITTFKTVKEVHGVHIAEAKQLAYNKSGQCLSNKYINSSSPLLWKCVEGHEWYKSLYYVKNCNAWCPECRKISHKLKEAKDFALNKGEWCLSEKYINNKSPLKWTCAKGHEWQASFHNVKNNNTWCPYCAKRGLKHNIEFAKSLTHKKNGNCLSENYIDTNKPLLLSCIENHEWNASLHSIQRGSWCPICEDNSLKLNFQVARDLAFNKGGECLSEKYDNIISPLLWKCCNGNQWNASLNSIKNQDSWCPLCKNKRENLCREIVTKYLGKLLSKNRKPNFLKTPEHPTDLELDIPYYNLGFAIEVQGPQHEKYYEFFHKGDSKNFENQLERDQLKKKLCDKNDIYLFYIWHYEDPEEVIRKELYALGLID</sequence>
<dbReference type="EMBL" id="PQFF01000344">
    <property type="protein sequence ID" value="RHZ57708.1"/>
    <property type="molecule type" value="Genomic_DNA"/>
</dbReference>
<gene>
    <name evidence="1" type="ORF">Glove_384g38</name>
</gene>
<comment type="caution">
    <text evidence="1">The sequence shown here is derived from an EMBL/GenBank/DDBJ whole genome shotgun (WGS) entry which is preliminary data.</text>
</comment>
<dbReference type="Proteomes" id="UP000266861">
    <property type="component" value="Unassembled WGS sequence"/>
</dbReference>
<dbReference type="OrthoDB" id="2419021at2759"/>
<evidence type="ECO:0008006" key="3">
    <source>
        <dbReference type="Google" id="ProtNLM"/>
    </source>
</evidence>
<protein>
    <recommendedName>
        <fullName evidence="3">Zinc-ribbon domain-containing protein</fullName>
    </recommendedName>
</protein>
<evidence type="ECO:0000313" key="2">
    <source>
        <dbReference type="Proteomes" id="UP000266861"/>
    </source>
</evidence>
<dbReference type="AlphaFoldDB" id="A0A397H711"/>
<reference evidence="1 2" key="1">
    <citation type="submission" date="2018-08" db="EMBL/GenBank/DDBJ databases">
        <title>Genome and evolution of the arbuscular mycorrhizal fungus Diversispora epigaea (formerly Glomus versiforme) and its bacterial endosymbionts.</title>
        <authorList>
            <person name="Sun X."/>
            <person name="Fei Z."/>
            <person name="Harrison M."/>
        </authorList>
    </citation>
    <scope>NUCLEOTIDE SEQUENCE [LARGE SCALE GENOMIC DNA]</scope>
    <source>
        <strain evidence="1 2">IT104</strain>
    </source>
</reference>
<keyword evidence="2" id="KW-1185">Reference proteome</keyword>
<proteinExistence type="predicted"/>
<evidence type="ECO:0000313" key="1">
    <source>
        <dbReference type="EMBL" id="RHZ57708.1"/>
    </source>
</evidence>
<organism evidence="1 2">
    <name type="scientific">Diversispora epigaea</name>
    <dbReference type="NCBI Taxonomy" id="1348612"/>
    <lineage>
        <taxon>Eukaryota</taxon>
        <taxon>Fungi</taxon>
        <taxon>Fungi incertae sedis</taxon>
        <taxon>Mucoromycota</taxon>
        <taxon>Glomeromycotina</taxon>
        <taxon>Glomeromycetes</taxon>
        <taxon>Diversisporales</taxon>
        <taxon>Diversisporaceae</taxon>
        <taxon>Diversispora</taxon>
    </lineage>
</organism>